<gene>
    <name evidence="2" type="ORF">MAR_035416</name>
</gene>
<evidence type="ECO:0000313" key="3">
    <source>
        <dbReference type="Proteomes" id="UP001164746"/>
    </source>
</evidence>
<dbReference type="InterPro" id="IPR001245">
    <property type="entry name" value="Ser-Thr/Tyr_kinase_cat_dom"/>
</dbReference>
<dbReference type="Pfam" id="PF07714">
    <property type="entry name" value="PK_Tyr_Ser-Thr"/>
    <property type="match status" value="1"/>
</dbReference>
<evidence type="ECO:0000313" key="2">
    <source>
        <dbReference type="EMBL" id="WAR10340.1"/>
    </source>
</evidence>
<keyword evidence="3" id="KW-1185">Reference proteome</keyword>
<reference evidence="2" key="1">
    <citation type="submission" date="2022-11" db="EMBL/GenBank/DDBJ databases">
        <title>Centuries of genome instability and evolution in soft-shell clam transmissible cancer (bioRxiv).</title>
        <authorList>
            <person name="Hart S.F.M."/>
            <person name="Yonemitsu M.A."/>
            <person name="Giersch R.M."/>
            <person name="Beal B.F."/>
            <person name="Arriagada G."/>
            <person name="Davis B.W."/>
            <person name="Ostrander E.A."/>
            <person name="Goff S.P."/>
            <person name="Metzger M.J."/>
        </authorList>
    </citation>
    <scope>NUCLEOTIDE SEQUENCE</scope>
    <source>
        <strain evidence="2">MELC-2E11</strain>
        <tissue evidence="2">Siphon/mantle</tissue>
    </source>
</reference>
<dbReference type="Gene3D" id="1.10.510.10">
    <property type="entry name" value="Transferase(Phosphotransferase) domain 1"/>
    <property type="match status" value="1"/>
</dbReference>
<organism evidence="2 3">
    <name type="scientific">Mya arenaria</name>
    <name type="common">Soft-shell clam</name>
    <dbReference type="NCBI Taxonomy" id="6604"/>
    <lineage>
        <taxon>Eukaryota</taxon>
        <taxon>Metazoa</taxon>
        <taxon>Spiralia</taxon>
        <taxon>Lophotrochozoa</taxon>
        <taxon>Mollusca</taxon>
        <taxon>Bivalvia</taxon>
        <taxon>Autobranchia</taxon>
        <taxon>Heteroconchia</taxon>
        <taxon>Euheterodonta</taxon>
        <taxon>Imparidentia</taxon>
        <taxon>Neoheterodontei</taxon>
        <taxon>Myida</taxon>
        <taxon>Myoidea</taxon>
        <taxon>Myidae</taxon>
        <taxon>Mya</taxon>
    </lineage>
</organism>
<proteinExistence type="predicted"/>
<accession>A0ABY7EK25</accession>
<dbReference type="InterPro" id="IPR008266">
    <property type="entry name" value="Tyr_kinase_AS"/>
</dbReference>
<dbReference type="SUPFAM" id="SSF56112">
    <property type="entry name" value="Protein kinase-like (PK-like)"/>
    <property type="match status" value="1"/>
</dbReference>
<evidence type="ECO:0000259" key="1">
    <source>
        <dbReference type="PROSITE" id="PS50011"/>
    </source>
</evidence>
<dbReference type="PANTHER" id="PTHR24416">
    <property type="entry name" value="TYROSINE-PROTEIN KINASE RECEPTOR"/>
    <property type="match status" value="1"/>
</dbReference>
<dbReference type="Proteomes" id="UP001164746">
    <property type="component" value="Chromosome 7"/>
</dbReference>
<sequence length="87" mass="10079">MLYDSKMKCLIDIAQGMEFLYDNIIIHCDLTARNVLLTSDLTAKVADFGWAKELENDCENSTYRRTDSQFKLHTCTSISYVRKKAVY</sequence>
<dbReference type="PANTHER" id="PTHR24416:SF611">
    <property type="entry name" value="TYROSINE-PROTEIN KINASE TRANSMEMBRANE RECEPTOR ROR"/>
    <property type="match status" value="1"/>
</dbReference>
<dbReference type="PROSITE" id="PS50011">
    <property type="entry name" value="PROTEIN_KINASE_DOM"/>
    <property type="match status" value="1"/>
</dbReference>
<dbReference type="EMBL" id="CP111018">
    <property type="protein sequence ID" value="WAR10340.1"/>
    <property type="molecule type" value="Genomic_DNA"/>
</dbReference>
<feature type="domain" description="Protein kinase" evidence="1">
    <location>
        <begin position="1"/>
        <end position="87"/>
    </location>
</feature>
<dbReference type="PROSITE" id="PS00109">
    <property type="entry name" value="PROTEIN_KINASE_TYR"/>
    <property type="match status" value="1"/>
</dbReference>
<protein>
    <submittedName>
        <fullName evidence="2">EPHB5-like protein</fullName>
    </submittedName>
</protein>
<dbReference type="InterPro" id="IPR050122">
    <property type="entry name" value="RTK"/>
</dbReference>
<dbReference type="InterPro" id="IPR000719">
    <property type="entry name" value="Prot_kinase_dom"/>
</dbReference>
<name>A0ABY7EK25_MYAAR</name>
<dbReference type="InterPro" id="IPR011009">
    <property type="entry name" value="Kinase-like_dom_sf"/>
</dbReference>